<dbReference type="Proteomes" id="UP000816034">
    <property type="component" value="Unassembled WGS sequence"/>
</dbReference>
<name>A0AA88GB83_NAELO</name>
<reference evidence="2 3" key="1">
    <citation type="journal article" date="2018" name="BMC Genomics">
        <title>The genome of Naegleria lovaniensis, the basis for a comparative approach to unravel pathogenicity factors of the human pathogenic amoeba N. fowleri.</title>
        <authorList>
            <person name="Liechti N."/>
            <person name="Schurch N."/>
            <person name="Bruggmann R."/>
            <person name="Wittwer M."/>
        </authorList>
    </citation>
    <scope>NUCLEOTIDE SEQUENCE [LARGE SCALE GENOMIC DNA]</scope>
    <source>
        <strain evidence="2 3">ATCC 30569</strain>
    </source>
</reference>
<dbReference type="GeneID" id="68106701"/>
<accession>A0AA88GB83</accession>
<organism evidence="2 3">
    <name type="scientific">Naegleria lovaniensis</name>
    <name type="common">Amoeba</name>
    <dbReference type="NCBI Taxonomy" id="51637"/>
    <lineage>
        <taxon>Eukaryota</taxon>
        <taxon>Discoba</taxon>
        <taxon>Heterolobosea</taxon>
        <taxon>Tetramitia</taxon>
        <taxon>Eutetramitia</taxon>
        <taxon>Vahlkampfiidae</taxon>
        <taxon>Naegleria</taxon>
    </lineage>
</organism>
<gene>
    <name evidence="2" type="ORF">C9374_014248</name>
</gene>
<dbReference type="AlphaFoldDB" id="A0AA88GB83"/>
<protein>
    <submittedName>
        <fullName evidence="2">Uncharacterized protein</fullName>
    </submittedName>
</protein>
<dbReference type="RefSeq" id="XP_044541618.1">
    <property type="nucleotide sequence ID" value="XM_044690215.1"/>
</dbReference>
<evidence type="ECO:0000313" key="2">
    <source>
        <dbReference type="EMBL" id="KAG2370754.1"/>
    </source>
</evidence>
<keyword evidence="3" id="KW-1185">Reference proteome</keyword>
<feature type="signal peptide" evidence="1">
    <location>
        <begin position="1"/>
        <end position="28"/>
    </location>
</feature>
<keyword evidence="1" id="KW-0732">Signal</keyword>
<comment type="caution">
    <text evidence="2">The sequence shown here is derived from an EMBL/GenBank/DDBJ whole genome shotgun (WGS) entry which is preliminary data.</text>
</comment>
<evidence type="ECO:0000313" key="3">
    <source>
        <dbReference type="Proteomes" id="UP000816034"/>
    </source>
</evidence>
<proteinExistence type="predicted"/>
<evidence type="ECO:0000256" key="1">
    <source>
        <dbReference type="SAM" id="SignalP"/>
    </source>
</evidence>
<dbReference type="EMBL" id="PYSW02000081">
    <property type="protein sequence ID" value="KAG2370754.1"/>
    <property type="molecule type" value="Genomic_DNA"/>
</dbReference>
<sequence>MKIRSGLLALILVLGLFVSLHHLPNVIAGPPYEPPFQSQLRPCFENNKDTSVISSESAWNQNRPSVFPNHGAAVKFAKDCRRSICGTTNSVCCNTFCKMSGFAENSGSFYECQRQCAGVNGQQSGNGANNGDPTPVEIPVKYEPCEISCNSVINFYNFESPLKVNTILRGSKKKKTTTQSIKKLIKKVMGMIKRNRRSRNVLYSTDEVVEDISTPNVASASVLASSTSDKPSSGVAVRVFKKSLNQVYQPTYTGNNVPKHRICSADSTQKAVIEFNAYTGMTCPKIREWLNLPDVSPNVLQYVEVLLYDLYGQCRLKGADCSSPRLASIKYNDNVLVQKYTVNDAPGSGSNRRVQA</sequence>
<feature type="chain" id="PRO_5041671575" evidence="1">
    <location>
        <begin position="29"/>
        <end position="356"/>
    </location>
</feature>